<dbReference type="EMBL" id="HBUE01295159">
    <property type="protein sequence ID" value="CAG6575957.1"/>
    <property type="molecule type" value="Transcribed_RNA"/>
</dbReference>
<dbReference type="EMBL" id="HBUE01189350">
    <property type="protein sequence ID" value="CAG6524276.1"/>
    <property type="molecule type" value="Transcribed_RNA"/>
</dbReference>
<organism evidence="1">
    <name type="scientific">Culex pipiens</name>
    <name type="common">House mosquito</name>
    <dbReference type="NCBI Taxonomy" id="7175"/>
    <lineage>
        <taxon>Eukaryota</taxon>
        <taxon>Metazoa</taxon>
        <taxon>Ecdysozoa</taxon>
        <taxon>Arthropoda</taxon>
        <taxon>Hexapoda</taxon>
        <taxon>Insecta</taxon>
        <taxon>Pterygota</taxon>
        <taxon>Neoptera</taxon>
        <taxon>Endopterygota</taxon>
        <taxon>Diptera</taxon>
        <taxon>Nematocera</taxon>
        <taxon>Culicoidea</taxon>
        <taxon>Culicidae</taxon>
        <taxon>Culicinae</taxon>
        <taxon>Culicini</taxon>
        <taxon>Culex</taxon>
        <taxon>Culex</taxon>
    </lineage>
</organism>
<protein>
    <submittedName>
        <fullName evidence="1">(northern house mosquito) hypothetical protein</fullName>
    </submittedName>
</protein>
<reference evidence="1" key="1">
    <citation type="submission" date="2021-05" db="EMBL/GenBank/DDBJ databases">
        <authorList>
            <person name="Alioto T."/>
            <person name="Alioto T."/>
            <person name="Gomez Garrido J."/>
        </authorList>
    </citation>
    <scope>NUCLEOTIDE SEQUENCE</scope>
</reference>
<dbReference type="AlphaFoldDB" id="A0A8D8JTK6"/>
<proteinExistence type="predicted"/>
<accession>A0A8D8JTK6</accession>
<name>A0A8D8JTK6_CULPI</name>
<sequence>MAPARKRSPTVTKPRWRWTKMATEMPEERRRMTMKTVIRQRGMGVLKKEMRSKKKRMVSSSSRRWMRSTGTWFGRGLNRWSLSPCSRTGSSETTSPRLVCRMVVSRPRSRSRASCRCCRAASTRCRCCWTAPCPRASTRPSWSCTWRRRTSRRGWA</sequence>
<evidence type="ECO:0000313" key="1">
    <source>
        <dbReference type="EMBL" id="CAG6575957.1"/>
    </source>
</evidence>